<sequence length="184" mass="20812">MLLEMGHMLCLKASLKYSSATSHHKTLQYQSPQGCKLYIHGDEWRQRLQNALKKSVLMEDLLSRIIEAKKEALDGITRVKEIPCILRDNALRIGALRKELTFVHAQIAVAQESPVEREKSICVALEKMLAYRKEQRIILQNLCKTLGISLDDTQPERVHLSQLVAILSDADKNPGASFDDSFSL</sequence>
<evidence type="ECO:0000313" key="2">
    <source>
        <dbReference type="Proteomes" id="UP000070089"/>
    </source>
</evidence>
<gene>
    <name evidence="1" type="ORF">QR46_0578</name>
</gene>
<dbReference type="OrthoDB" id="10283481at2759"/>
<evidence type="ECO:0000313" key="1">
    <source>
        <dbReference type="EMBL" id="KWX15378.1"/>
    </source>
</evidence>
<organism evidence="1 2">
    <name type="scientific">Giardia duodenalis assemblage B</name>
    <dbReference type="NCBI Taxonomy" id="1394984"/>
    <lineage>
        <taxon>Eukaryota</taxon>
        <taxon>Metamonada</taxon>
        <taxon>Diplomonadida</taxon>
        <taxon>Hexamitidae</taxon>
        <taxon>Giardiinae</taxon>
        <taxon>Giardia</taxon>
    </lineage>
</organism>
<name>A0A132NZ84_GIAIN</name>
<dbReference type="Proteomes" id="UP000070089">
    <property type="component" value="Unassembled WGS sequence"/>
</dbReference>
<comment type="caution">
    <text evidence="1">The sequence shown here is derived from an EMBL/GenBank/DDBJ whole genome shotgun (WGS) entry which is preliminary data.</text>
</comment>
<accession>A0A132NZ84</accession>
<dbReference type="VEuPathDB" id="GiardiaDB:QR46_0578"/>
<reference evidence="1 2" key="1">
    <citation type="journal article" date="2015" name="Mol. Biochem. Parasitol.">
        <title>Identification of polymorphic genes for use in assemblage B genotyping assays through comparative genomics of multiple assemblage B Giardia duodenalis isolates.</title>
        <authorList>
            <person name="Wielinga C."/>
            <person name="Thompson R.C."/>
            <person name="Monis P."/>
            <person name="Ryan U."/>
        </authorList>
    </citation>
    <scope>NUCLEOTIDE SEQUENCE [LARGE SCALE GENOMIC DNA]</scope>
    <source>
        <strain evidence="1 2">BAH15c1</strain>
    </source>
</reference>
<dbReference type="AlphaFoldDB" id="A0A132NZ84"/>
<dbReference type="EMBL" id="JXTI01000009">
    <property type="protein sequence ID" value="KWX15378.1"/>
    <property type="molecule type" value="Genomic_DNA"/>
</dbReference>
<proteinExistence type="predicted"/>
<protein>
    <submittedName>
        <fullName evidence="1">Uncharacterized protein</fullName>
    </submittedName>
</protein>